<dbReference type="RefSeq" id="WP_378308664.1">
    <property type="nucleotide sequence ID" value="NZ_JBHUKS010000023.1"/>
</dbReference>
<comment type="caution">
    <text evidence="1">The sequence shown here is derived from an EMBL/GenBank/DDBJ whole genome shotgun (WGS) entry which is preliminary data.</text>
</comment>
<proteinExistence type="predicted"/>
<reference evidence="2" key="1">
    <citation type="journal article" date="2019" name="Int. J. Syst. Evol. Microbiol.">
        <title>The Global Catalogue of Microorganisms (GCM) 10K type strain sequencing project: providing services to taxonomists for standard genome sequencing and annotation.</title>
        <authorList>
            <consortium name="The Broad Institute Genomics Platform"/>
            <consortium name="The Broad Institute Genome Sequencing Center for Infectious Disease"/>
            <person name="Wu L."/>
            <person name="Ma J."/>
        </authorList>
    </citation>
    <scope>NUCLEOTIDE SEQUENCE [LARGE SCALE GENOMIC DNA]</scope>
    <source>
        <strain evidence="2">CGMCC 4.7641</strain>
    </source>
</reference>
<accession>A0ABW5HE75</accession>
<dbReference type="Proteomes" id="UP001597483">
    <property type="component" value="Unassembled WGS sequence"/>
</dbReference>
<sequence>MAVTMSGARTGADTVMGDDAHALFVARVLLRAVRHHRGEDDVAAARTLGYLFRECTTCQPSTVARFCTWLDDVPRTGGHAARALASGVS</sequence>
<protein>
    <submittedName>
        <fullName evidence="1">Uncharacterized protein</fullName>
    </submittedName>
</protein>
<name>A0ABW5HE75_9PSEU</name>
<dbReference type="EMBL" id="JBHUKS010000023">
    <property type="protein sequence ID" value="MFD2471397.1"/>
    <property type="molecule type" value="Genomic_DNA"/>
</dbReference>
<gene>
    <name evidence="1" type="ORF">ACFSVL_28650</name>
</gene>
<evidence type="ECO:0000313" key="2">
    <source>
        <dbReference type="Proteomes" id="UP001597483"/>
    </source>
</evidence>
<organism evidence="1 2">
    <name type="scientific">Amycolatopsis silviterrae</name>
    <dbReference type="NCBI Taxonomy" id="1656914"/>
    <lineage>
        <taxon>Bacteria</taxon>
        <taxon>Bacillati</taxon>
        <taxon>Actinomycetota</taxon>
        <taxon>Actinomycetes</taxon>
        <taxon>Pseudonocardiales</taxon>
        <taxon>Pseudonocardiaceae</taxon>
        <taxon>Amycolatopsis</taxon>
    </lineage>
</organism>
<keyword evidence="2" id="KW-1185">Reference proteome</keyword>
<evidence type="ECO:0000313" key="1">
    <source>
        <dbReference type="EMBL" id="MFD2471397.1"/>
    </source>
</evidence>